<feature type="compositionally biased region" description="Gly residues" evidence="1">
    <location>
        <begin position="335"/>
        <end position="345"/>
    </location>
</feature>
<feature type="compositionally biased region" description="Gly residues" evidence="1">
    <location>
        <begin position="437"/>
        <end position="453"/>
    </location>
</feature>
<feature type="compositionally biased region" description="Pro residues" evidence="1">
    <location>
        <begin position="212"/>
        <end position="229"/>
    </location>
</feature>
<comment type="caution">
    <text evidence="2">The sequence shown here is derived from an EMBL/GenBank/DDBJ whole genome shotgun (WGS) entry which is preliminary data.</text>
</comment>
<dbReference type="OrthoDB" id="3698059at2"/>
<name>A0A2P8IB70_SACCR</name>
<proteinExistence type="predicted"/>
<feature type="compositionally biased region" description="Low complexity" evidence="1">
    <location>
        <begin position="289"/>
        <end position="307"/>
    </location>
</feature>
<feature type="region of interest" description="Disordered" evidence="1">
    <location>
        <begin position="97"/>
        <end position="477"/>
    </location>
</feature>
<feature type="compositionally biased region" description="Basic and acidic residues" evidence="1">
    <location>
        <begin position="456"/>
        <end position="477"/>
    </location>
</feature>
<feature type="compositionally biased region" description="Gly residues" evidence="1">
    <location>
        <begin position="390"/>
        <end position="406"/>
    </location>
</feature>
<keyword evidence="3" id="KW-1185">Reference proteome</keyword>
<dbReference type="RefSeq" id="WP_106615465.1">
    <property type="nucleotide sequence ID" value="NZ_PYAX01000004.1"/>
</dbReference>
<feature type="compositionally biased region" description="Pro residues" evidence="1">
    <location>
        <begin position="363"/>
        <end position="372"/>
    </location>
</feature>
<feature type="compositionally biased region" description="Polar residues" evidence="1">
    <location>
        <begin position="1"/>
        <end position="11"/>
    </location>
</feature>
<protein>
    <submittedName>
        <fullName evidence="2">Uncharacterized protein</fullName>
    </submittedName>
</protein>
<feature type="compositionally biased region" description="Basic and acidic residues" evidence="1">
    <location>
        <begin position="415"/>
        <end position="435"/>
    </location>
</feature>
<feature type="compositionally biased region" description="Pro residues" evidence="1">
    <location>
        <begin position="252"/>
        <end position="261"/>
    </location>
</feature>
<organism evidence="2 3">
    <name type="scientific">Saccharothrix carnea</name>
    <dbReference type="NCBI Taxonomy" id="1280637"/>
    <lineage>
        <taxon>Bacteria</taxon>
        <taxon>Bacillati</taxon>
        <taxon>Actinomycetota</taxon>
        <taxon>Actinomycetes</taxon>
        <taxon>Pseudonocardiales</taxon>
        <taxon>Pseudonocardiaceae</taxon>
        <taxon>Saccharothrix</taxon>
    </lineage>
</organism>
<dbReference type="Proteomes" id="UP000241118">
    <property type="component" value="Unassembled WGS sequence"/>
</dbReference>
<reference evidence="2 3" key="1">
    <citation type="submission" date="2018-03" db="EMBL/GenBank/DDBJ databases">
        <title>Genomic Encyclopedia of Type Strains, Phase III (KMG-III): the genomes of soil and plant-associated and newly described type strains.</title>
        <authorList>
            <person name="Whitman W."/>
        </authorList>
    </citation>
    <scope>NUCLEOTIDE SEQUENCE [LARGE SCALE GENOMIC DNA]</scope>
    <source>
        <strain evidence="2 3">CGMCC 4.7097</strain>
    </source>
</reference>
<evidence type="ECO:0000313" key="2">
    <source>
        <dbReference type="EMBL" id="PSL55712.1"/>
    </source>
</evidence>
<feature type="compositionally biased region" description="Low complexity" evidence="1">
    <location>
        <begin position="242"/>
        <end position="251"/>
    </location>
</feature>
<accession>A0A2P8IB70</accession>
<feature type="region of interest" description="Disordered" evidence="1">
    <location>
        <begin position="1"/>
        <end position="24"/>
    </location>
</feature>
<dbReference type="EMBL" id="PYAX01000004">
    <property type="protein sequence ID" value="PSL55712.1"/>
    <property type="molecule type" value="Genomic_DNA"/>
</dbReference>
<gene>
    <name evidence="2" type="ORF">B0I31_1043</name>
</gene>
<feature type="region of interest" description="Disordered" evidence="1">
    <location>
        <begin position="536"/>
        <end position="564"/>
    </location>
</feature>
<evidence type="ECO:0000256" key="1">
    <source>
        <dbReference type="SAM" id="MobiDB-lite"/>
    </source>
</evidence>
<sequence>MVTNFSPTTISTPPPGDSGFTMDPAAMEGLQQQADELRTGYLDVSSSLSGRTLAGNALGTTGTFATEAFNASLRTSVELAGKAASTLGLVGEGLQATAQTQQEADRSGADQLTKIEPGGPAQSPPGAPAGGAGGGAPSQGPPVSPVESVPGGTSQPGPEGTTQTSQSTAPGGGAPTDQVPPAPTGSGAPSPAPSGAPGQTASANPQQQAAPQPAPVPAFPEIPDPPPVPDGSASGGSGATGGSAATPAGGTTPPPTPPIPEVPKDLFKQPTIPDPTSGSSGAPGGSGASGSSTGTAGGSATTPSGGMTPPPIPPIPEVPKDLFKQPTIPDPTTGGSSGAPGGSGASGSETRGGSATAPSGGMTPPPMPPIPEVPKDLFKQPTIPDLTTGGSSGVPGGSGTSGGGAGTPSPTGDGPGDRGDRDPSGEERPTRDPKTGEQGGGGEHGGGGGAGGGGEDDGRPQPDRHGFPVTEVDGKPCLDLRDLPAEEGERWQENIRDILATKGEGSFFWAGDTIDAEGQRHSLMDLAEFMTNLDARTESESGTGPEPAVQPGREVSDTVAASPARSANGDVYVLVGPNRAEGDPVELADFPTLRDNPRIERVFAIDAVTGREVQIHPKVS</sequence>
<feature type="compositionally biased region" description="Pro residues" evidence="1">
    <location>
        <begin position="308"/>
        <end position="317"/>
    </location>
</feature>
<feature type="compositionally biased region" description="Gly residues" evidence="1">
    <location>
        <begin position="128"/>
        <end position="137"/>
    </location>
</feature>
<feature type="compositionally biased region" description="Polar residues" evidence="1">
    <location>
        <begin position="153"/>
        <end position="169"/>
    </location>
</feature>
<evidence type="ECO:0000313" key="3">
    <source>
        <dbReference type="Proteomes" id="UP000241118"/>
    </source>
</evidence>
<dbReference type="AlphaFoldDB" id="A0A2P8IB70"/>
<feature type="compositionally biased region" description="Low complexity" evidence="1">
    <location>
        <begin position="184"/>
        <end position="211"/>
    </location>
</feature>